<evidence type="ECO:0000256" key="1">
    <source>
        <dbReference type="SAM" id="Phobius"/>
    </source>
</evidence>
<dbReference type="AlphaFoldDB" id="A0A4S8NS70"/>
<accession>A0A4S8NS70</accession>
<keyword evidence="1" id="KW-0812">Transmembrane</keyword>
<evidence type="ECO:0000313" key="2">
    <source>
        <dbReference type="EMBL" id="THV20207.1"/>
    </source>
</evidence>
<comment type="caution">
    <text evidence="2">The sequence shown here is derived from an EMBL/GenBank/DDBJ whole genome shotgun (WGS) entry which is preliminary data.</text>
</comment>
<sequence>MKAPSFTFLLSGFLVWSVGFLLLYGVQATGCHLGWHEVPIGPISALRLILLALLAAMLALIGALVWHATKARRTAQSENIGILADIARLLQIAALASTVLVYAGVAWLTLC</sequence>
<keyword evidence="1" id="KW-0472">Membrane</keyword>
<gene>
    <name evidence="2" type="ORF">FAA97_19370</name>
</gene>
<evidence type="ECO:0000313" key="3">
    <source>
        <dbReference type="Proteomes" id="UP000308828"/>
    </source>
</evidence>
<dbReference type="EMBL" id="STGV01000008">
    <property type="protein sequence ID" value="THV20207.1"/>
    <property type="molecule type" value="Genomic_DNA"/>
</dbReference>
<organism evidence="2 3">
    <name type="scientific">Peteryoungia ipomoeae</name>
    <dbReference type="NCBI Taxonomy" id="1210932"/>
    <lineage>
        <taxon>Bacteria</taxon>
        <taxon>Pseudomonadati</taxon>
        <taxon>Pseudomonadota</taxon>
        <taxon>Alphaproteobacteria</taxon>
        <taxon>Hyphomicrobiales</taxon>
        <taxon>Rhizobiaceae</taxon>
        <taxon>Peteryoungia</taxon>
    </lineage>
</organism>
<protein>
    <submittedName>
        <fullName evidence="2">Uncharacterized protein</fullName>
    </submittedName>
</protein>
<feature type="transmembrane region" description="Helical" evidence="1">
    <location>
        <begin position="89"/>
        <end position="110"/>
    </location>
</feature>
<keyword evidence="1" id="KW-1133">Transmembrane helix</keyword>
<proteinExistence type="predicted"/>
<dbReference type="RefSeq" id="WP_136600224.1">
    <property type="nucleotide sequence ID" value="NZ_STGV01000008.1"/>
</dbReference>
<dbReference type="Proteomes" id="UP000308828">
    <property type="component" value="Unassembled WGS sequence"/>
</dbReference>
<dbReference type="OrthoDB" id="8371734at2"/>
<name>A0A4S8NS70_9HYPH</name>
<reference evidence="2 3" key="1">
    <citation type="submission" date="2019-04" db="EMBL/GenBank/DDBJ databases">
        <title>Genome sequence of strain shin9-1.</title>
        <authorList>
            <person name="Gao J."/>
            <person name="Sun J."/>
        </authorList>
    </citation>
    <scope>NUCLEOTIDE SEQUENCE [LARGE SCALE GENOMIC DNA]</scope>
    <source>
        <strain evidence="3">shin9-1</strain>
    </source>
</reference>
<feature type="transmembrane region" description="Helical" evidence="1">
    <location>
        <begin position="44"/>
        <end position="68"/>
    </location>
</feature>
<keyword evidence="3" id="KW-1185">Reference proteome</keyword>